<reference evidence="2" key="1">
    <citation type="submission" date="2017-12" db="EMBL/GenBank/DDBJ databases">
        <authorList>
            <consortium name="DOE Joint Genome Institute"/>
            <person name="Mondo S.J."/>
            <person name="Kjaerbolling I."/>
            <person name="Vesth T.C."/>
            <person name="Frisvad J.C."/>
            <person name="Nybo J.L."/>
            <person name="Theobald S."/>
            <person name="Kuo A."/>
            <person name="Bowyer P."/>
            <person name="Matsuda Y."/>
            <person name="Lyhne E.K."/>
            <person name="Kogle M.E."/>
            <person name="Clum A."/>
            <person name="Lipzen A."/>
            <person name="Salamov A."/>
            <person name="Ngan C.Y."/>
            <person name="Daum C."/>
            <person name="Chiniquy J."/>
            <person name="Barry K."/>
            <person name="LaButti K."/>
            <person name="Haridas S."/>
            <person name="Simmons B.A."/>
            <person name="Magnuson J.K."/>
            <person name="Mortensen U.H."/>
            <person name="Larsen T.O."/>
            <person name="Grigoriev I.V."/>
            <person name="Baker S.E."/>
            <person name="Andersen M.R."/>
            <person name="Nordberg H.P."/>
            <person name="Cantor M.N."/>
            <person name="Hua S.X."/>
        </authorList>
    </citation>
    <scope>NUCLEOTIDE SEQUENCE [LARGE SCALE GENOMIC DNA]</scope>
    <source>
        <strain evidence="2">IBT 19404</strain>
    </source>
</reference>
<keyword evidence="2" id="KW-1185">Reference proteome</keyword>
<dbReference type="AlphaFoldDB" id="A0A2J5HSI7"/>
<accession>A0A2J5HSI7</accession>
<evidence type="ECO:0000313" key="1">
    <source>
        <dbReference type="EMBL" id="PLN80218.1"/>
    </source>
</evidence>
<evidence type="ECO:0000313" key="2">
    <source>
        <dbReference type="Proteomes" id="UP000235023"/>
    </source>
</evidence>
<sequence>MSSWCPRRTKGRCFSLALARTSEHRTSQVSSDSKRTLLLIFLFIGYLDDGDVGLTRLKRLPLLSPSVQRVVKKEMIKVEDVGNNQRDSWEEETGNGTVK</sequence>
<protein>
    <submittedName>
        <fullName evidence="1">Uncharacterized protein</fullName>
    </submittedName>
</protein>
<organism evidence="1 2">
    <name type="scientific">Aspergillus taichungensis</name>
    <dbReference type="NCBI Taxonomy" id="482145"/>
    <lineage>
        <taxon>Eukaryota</taxon>
        <taxon>Fungi</taxon>
        <taxon>Dikarya</taxon>
        <taxon>Ascomycota</taxon>
        <taxon>Pezizomycotina</taxon>
        <taxon>Eurotiomycetes</taxon>
        <taxon>Eurotiomycetidae</taxon>
        <taxon>Eurotiales</taxon>
        <taxon>Aspergillaceae</taxon>
        <taxon>Aspergillus</taxon>
        <taxon>Aspergillus subgen. Circumdati</taxon>
    </lineage>
</organism>
<proteinExistence type="predicted"/>
<name>A0A2J5HSI7_9EURO</name>
<dbReference type="EMBL" id="KZ559550">
    <property type="protein sequence ID" value="PLN80218.1"/>
    <property type="molecule type" value="Genomic_DNA"/>
</dbReference>
<dbReference type="Proteomes" id="UP000235023">
    <property type="component" value="Unassembled WGS sequence"/>
</dbReference>
<gene>
    <name evidence="1" type="ORF">BDW42DRAFT_116026</name>
</gene>